<gene>
    <name evidence="5" type="ORF">KY46_03775</name>
</gene>
<evidence type="ECO:0000259" key="4">
    <source>
        <dbReference type="SMART" id="SM00796"/>
    </source>
</evidence>
<dbReference type="InterPro" id="IPR029000">
    <property type="entry name" value="Cyclophilin-like_dom_sf"/>
</dbReference>
<dbReference type="Proteomes" id="UP000033633">
    <property type="component" value="Unassembled WGS sequence"/>
</dbReference>
<dbReference type="Gene3D" id="3.30.1360.40">
    <property type="match status" value="1"/>
</dbReference>
<sequence length="232" mass="25736">MIRFDSVSETCLMVHLADEIDLSLTPLVGRLASQLQADFPHQLIEIVPSYTSILIHFHPDKITERLLRERISLCHHQWQDKPLTTVGKSIELPVYYHPDVGPDLIPLAEAKGLSVDEVIALHSKQTYTVCAIGFAPGFAFLASVDEAIAMPRHAEPRLSLAPGSVGIANRQTAVYPAQSPGGWQIIGNCPKPLFNPEREPMTPFNVGDQVCFQPVDRSTFKSLGGKIWPHWK</sequence>
<keyword evidence="3" id="KW-0067">ATP-binding</keyword>
<dbReference type="GO" id="GO:0016787">
    <property type="term" value="F:hydrolase activity"/>
    <property type="evidence" value="ECO:0007669"/>
    <property type="project" value="UniProtKB-KW"/>
</dbReference>
<dbReference type="PANTHER" id="PTHR34698:SF2">
    <property type="entry name" value="5-OXOPROLINASE SUBUNIT B"/>
    <property type="match status" value="1"/>
</dbReference>
<comment type="caution">
    <text evidence="5">The sequence shown here is derived from an EMBL/GenBank/DDBJ whole genome shotgun (WGS) entry which is preliminary data.</text>
</comment>
<evidence type="ECO:0000256" key="2">
    <source>
        <dbReference type="ARBA" id="ARBA00022801"/>
    </source>
</evidence>
<dbReference type="SUPFAM" id="SSF50891">
    <property type="entry name" value="Cyclophilin-like"/>
    <property type="match status" value="1"/>
</dbReference>
<feature type="domain" description="Carboxyltransferase" evidence="4">
    <location>
        <begin position="2"/>
        <end position="204"/>
    </location>
</feature>
<dbReference type="AlphaFoldDB" id="A0A0F5VGG7"/>
<dbReference type="PANTHER" id="PTHR34698">
    <property type="entry name" value="5-OXOPROLINASE SUBUNIT B"/>
    <property type="match status" value="1"/>
</dbReference>
<dbReference type="EMBL" id="JWYV01000002">
    <property type="protein sequence ID" value="KKD00922.1"/>
    <property type="molecule type" value="Genomic_DNA"/>
</dbReference>
<dbReference type="InterPro" id="IPR003833">
    <property type="entry name" value="CT_C_D"/>
</dbReference>
<dbReference type="GO" id="GO:0005524">
    <property type="term" value="F:ATP binding"/>
    <property type="evidence" value="ECO:0007669"/>
    <property type="project" value="UniProtKB-KW"/>
</dbReference>
<accession>A0A0F5VGG7</accession>
<dbReference type="RefSeq" id="WP_046219289.1">
    <property type="nucleotide sequence ID" value="NZ_JWYV01000002.1"/>
</dbReference>
<dbReference type="PATRIC" id="fig|265726.11.peg.2105"/>
<dbReference type="Gene3D" id="2.40.100.10">
    <property type="entry name" value="Cyclophilin-like"/>
    <property type="match status" value="1"/>
</dbReference>
<dbReference type="InterPro" id="IPR010016">
    <property type="entry name" value="PxpB"/>
</dbReference>
<dbReference type="SUPFAM" id="SSF160467">
    <property type="entry name" value="PH0987 N-terminal domain-like"/>
    <property type="match status" value="1"/>
</dbReference>
<evidence type="ECO:0000313" key="5">
    <source>
        <dbReference type="EMBL" id="KKD00922.1"/>
    </source>
</evidence>
<protein>
    <submittedName>
        <fullName evidence="5">Allophanate hydrolase</fullName>
    </submittedName>
</protein>
<evidence type="ECO:0000256" key="3">
    <source>
        <dbReference type="ARBA" id="ARBA00022840"/>
    </source>
</evidence>
<dbReference type="STRING" id="265726.KY46_03775"/>
<keyword evidence="2 5" id="KW-0378">Hydrolase</keyword>
<proteinExistence type="predicted"/>
<dbReference type="OrthoDB" id="9778567at2"/>
<name>A0A0F5VGG7_9GAMM</name>
<evidence type="ECO:0000256" key="1">
    <source>
        <dbReference type="ARBA" id="ARBA00022741"/>
    </source>
</evidence>
<dbReference type="SMART" id="SM00796">
    <property type="entry name" value="AHS1"/>
    <property type="match status" value="1"/>
</dbReference>
<keyword evidence="6" id="KW-1185">Reference proteome</keyword>
<dbReference type="Pfam" id="PF02682">
    <property type="entry name" value="CT_C_D"/>
    <property type="match status" value="1"/>
</dbReference>
<organism evidence="5 6">
    <name type="scientific">Photobacterium halotolerans</name>
    <dbReference type="NCBI Taxonomy" id="265726"/>
    <lineage>
        <taxon>Bacteria</taxon>
        <taxon>Pseudomonadati</taxon>
        <taxon>Pseudomonadota</taxon>
        <taxon>Gammaproteobacteria</taxon>
        <taxon>Vibrionales</taxon>
        <taxon>Vibrionaceae</taxon>
        <taxon>Photobacterium</taxon>
    </lineage>
</organism>
<reference evidence="5 6" key="1">
    <citation type="submission" date="2014-12" db="EMBL/GenBank/DDBJ databases">
        <title>Mercury Reductase activity and rhizosphere competence traits in the genome of root associated Photobacterium halotolerans MELD1.</title>
        <authorList>
            <person name="Mathew D.C."/>
            <person name="Huang C.-C."/>
        </authorList>
    </citation>
    <scope>NUCLEOTIDE SEQUENCE [LARGE SCALE GENOMIC DNA]</scope>
    <source>
        <strain evidence="5 6">MELD1</strain>
    </source>
</reference>
<keyword evidence="1" id="KW-0547">Nucleotide-binding</keyword>
<dbReference type="NCBIfam" id="TIGR00370">
    <property type="entry name" value="5-oxoprolinase subunit PxpB"/>
    <property type="match status" value="1"/>
</dbReference>
<evidence type="ECO:0000313" key="6">
    <source>
        <dbReference type="Proteomes" id="UP000033633"/>
    </source>
</evidence>